<organism evidence="1 2">
    <name type="scientific">Cichorium intybus</name>
    <name type="common">Chicory</name>
    <dbReference type="NCBI Taxonomy" id="13427"/>
    <lineage>
        <taxon>Eukaryota</taxon>
        <taxon>Viridiplantae</taxon>
        <taxon>Streptophyta</taxon>
        <taxon>Embryophyta</taxon>
        <taxon>Tracheophyta</taxon>
        <taxon>Spermatophyta</taxon>
        <taxon>Magnoliopsida</taxon>
        <taxon>eudicotyledons</taxon>
        <taxon>Gunneridae</taxon>
        <taxon>Pentapetalae</taxon>
        <taxon>asterids</taxon>
        <taxon>campanulids</taxon>
        <taxon>Asterales</taxon>
        <taxon>Asteraceae</taxon>
        <taxon>Cichorioideae</taxon>
        <taxon>Cichorieae</taxon>
        <taxon>Cichoriinae</taxon>
        <taxon>Cichorium</taxon>
    </lineage>
</organism>
<evidence type="ECO:0000313" key="1">
    <source>
        <dbReference type="EMBL" id="KAI3699640.1"/>
    </source>
</evidence>
<keyword evidence="2" id="KW-1185">Reference proteome</keyword>
<dbReference type="EMBL" id="CM042016">
    <property type="protein sequence ID" value="KAI3699640.1"/>
    <property type="molecule type" value="Genomic_DNA"/>
</dbReference>
<reference evidence="2" key="1">
    <citation type="journal article" date="2022" name="Mol. Ecol. Resour.">
        <title>The genomes of chicory, endive, great burdock and yacon provide insights into Asteraceae palaeo-polyploidization history and plant inulin production.</title>
        <authorList>
            <person name="Fan W."/>
            <person name="Wang S."/>
            <person name="Wang H."/>
            <person name="Wang A."/>
            <person name="Jiang F."/>
            <person name="Liu H."/>
            <person name="Zhao H."/>
            <person name="Xu D."/>
            <person name="Zhang Y."/>
        </authorList>
    </citation>
    <scope>NUCLEOTIDE SEQUENCE [LARGE SCALE GENOMIC DNA]</scope>
    <source>
        <strain evidence="2">cv. Punajuju</strain>
    </source>
</reference>
<protein>
    <submittedName>
        <fullName evidence="1">Uncharacterized protein</fullName>
    </submittedName>
</protein>
<comment type="caution">
    <text evidence="1">The sequence shown here is derived from an EMBL/GenBank/DDBJ whole genome shotgun (WGS) entry which is preliminary data.</text>
</comment>
<evidence type="ECO:0000313" key="2">
    <source>
        <dbReference type="Proteomes" id="UP001055811"/>
    </source>
</evidence>
<dbReference type="Proteomes" id="UP001055811">
    <property type="component" value="Linkage Group LG08"/>
</dbReference>
<proteinExistence type="predicted"/>
<accession>A0ACB8ZU46</accession>
<gene>
    <name evidence="1" type="ORF">L2E82_44064</name>
</gene>
<sequence length="380" mass="42483">MTNLASRGICVESVSCQDACIDEDQDSGEPLTNGMNDEQESDLESTPICKFNRNSRKAPKNRASEKGNEQLDEQRSRKRAHEAAKSFKSDNPFYSVTIKASYFNWVYAPVPFMRRYLLNGDEKCLSCVLQVMPTLELPEKGLLPKMWGGEAWCRSSCFKCGAFQDDLASSGGGGGVFDGNMSRGRGFGFGGGSGGGVVAAAVQGGIPVTGYAAGVLFQHYLKVMGKRERDRPPKVSIFNQDPEFFEIFLPNRISHQLRIPPDFIKHFDQKIPETILLKDLSGKVWHVEVKLEKTGVFLKNGWNRFVNEKSLDLGQFMVFRYSKKSSSFTVRIFGKDACMNEDRDSGKPLTNGVKDEQESDLESTPICKFKRNTRKAPKYV</sequence>
<name>A0ACB8ZU46_CICIN</name>
<reference evidence="1 2" key="2">
    <citation type="journal article" date="2022" name="Mol. Ecol. Resour.">
        <title>The genomes of chicory, endive, great burdock and yacon provide insights into Asteraceae paleo-polyploidization history and plant inulin production.</title>
        <authorList>
            <person name="Fan W."/>
            <person name="Wang S."/>
            <person name="Wang H."/>
            <person name="Wang A."/>
            <person name="Jiang F."/>
            <person name="Liu H."/>
            <person name="Zhao H."/>
            <person name="Xu D."/>
            <person name="Zhang Y."/>
        </authorList>
    </citation>
    <scope>NUCLEOTIDE SEQUENCE [LARGE SCALE GENOMIC DNA]</scope>
    <source>
        <strain evidence="2">cv. Punajuju</strain>
        <tissue evidence="1">Leaves</tissue>
    </source>
</reference>